<evidence type="ECO:0000313" key="1">
    <source>
        <dbReference type="EMBL" id="KYP49786.1"/>
    </source>
</evidence>
<reference evidence="1" key="1">
    <citation type="journal article" date="2012" name="Nat. Biotechnol.">
        <title>Draft genome sequence of pigeonpea (Cajanus cajan), an orphan legume crop of resource-poor farmers.</title>
        <authorList>
            <person name="Varshney R.K."/>
            <person name="Chen W."/>
            <person name="Li Y."/>
            <person name="Bharti A.K."/>
            <person name="Saxena R.K."/>
            <person name="Schlueter J.A."/>
            <person name="Donoghue M.T."/>
            <person name="Azam S."/>
            <person name="Fan G."/>
            <person name="Whaley A.M."/>
            <person name="Farmer A.D."/>
            <person name="Sheridan J."/>
            <person name="Iwata A."/>
            <person name="Tuteja R."/>
            <person name="Penmetsa R.V."/>
            <person name="Wu W."/>
            <person name="Upadhyaya H.D."/>
            <person name="Yang S.P."/>
            <person name="Shah T."/>
            <person name="Saxena K.B."/>
            <person name="Michael T."/>
            <person name="McCombie W.R."/>
            <person name="Yang B."/>
            <person name="Zhang G."/>
            <person name="Yang H."/>
            <person name="Wang J."/>
            <person name="Spillane C."/>
            <person name="Cook D.R."/>
            <person name="May G.D."/>
            <person name="Xu X."/>
            <person name="Jackson S.A."/>
        </authorList>
    </citation>
    <scope>NUCLEOTIDE SEQUENCE [LARGE SCALE GENOMIC DNA]</scope>
</reference>
<organism evidence="1 2">
    <name type="scientific">Cajanus cajan</name>
    <name type="common">Pigeon pea</name>
    <name type="synonym">Cajanus indicus</name>
    <dbReference type="NCBI Taxonomy" id="3821"/>
    <lineage>
        <taxon>Eukaryota</taxon>
        <taxon>Viridiplantae</taxon>
        <taxon>Streptophyta</taxon>
        <taxon>Embryophyta</taxon>
        <taxon>Tracheophyta</taxon>
        <taxon>Spermatophyta</taxon>
        <taxon>Magnoliopsida</taxon>
        <taxon>eudicotyledons</taxon>
        <taxon>Gunneridae</taxon>
        <taxon>Pentapetalae</taxon>
        <taxon>rosids</taxon>
        <taxon>fabids</taxon>
        <taxon>Fabales</taxon>
        <taxon>Fabaceae</taxon>
        <taxon>Papilionoideae</taxon>
        <taxon>50 kb inversion clade</taxon>
        <taxon>NPAAA clade</taxon>
        <taxon>indigoferoid/millettioid clade</taxon>
        <taxon>Phaseoleae</taxon>
        <taxon>Cajanus</taxon>
    </lineage>
</organism>
<proteinExistence type="predicted"/>
<name>A0A151S4Q7_CAJCA</name>
<accession>A0A151S4Q7</accession>
<feature type="non-terminal residue" evidence="1">
    <location>
        <position position="1"/>
    </location>
</feature>
<dbReference type="EMBL" id="KQ483469">
    <property type="protein sequence ID" value="KYP49786.1"/>
    <property type="molecule type" value="Genomic_DNA"/>
</dbReference>
<sequence>VQTPNPIHQIHHLLPLFLNWPPTTCHFKDHHPIAENISLLICHTTLEILRSKVPHCACS</sequence>
<keyword evidence="2" id="KW-1185">Reference proteome</keyword>
<dbReference type="AlphaFoldDB" id="A0A151S4Q7"/>
<gene>
    <name evidence="1" type="ORF">KK1_028470</name>
</gene>
<evidence type="ECO:0000313" key="2">
    <source>
        <dbReference type="Proteomes" id="UP000075243"/>
    </source>
</evidence>
<dbReference type="Gramene" id="C.cajan_27977.t">
    <property type="protein sequence ID" value="C.cajan_27977.t.cds1"/>
    <property type="gene ID" value="C.cajan_27977"/>
</dbReference>
<protein>
    <submittedName>
        <fullName evidence="1">Uncharacterized protein</fullName>
    </submittedName>
</protein>
<dbReference type="Proteomes" id="UP000075243">
    <property type="component" value="Unassembled WGS sequence"/>
</dbReference>